<reference evidence="5" key="1">
    <citation type="submission" date="2022-10" db="EMBL/GenBank/DDBJ databases">
        <title>Puccinia triticina Genome sequencing and assembly.</title>
        <authorList>
            <person name="Li C."/>
        </authorList>
    </citation>
    <scope>NUCLEOTIDE SEQUENCE</scope>
    <source>
        <strain evidence="5">Pt15</strain>
    </source>
</reference>
<dbReference type="HAMAP" id="MF_03054">
    <property type="entry name" value="CTU2"/>
    <property type="match status" value="1"/>
</dbReference>
<dbReference type="PANTHER" id="PTHR20882:SF14">
    <property type="entry name" value="CYTOPLASMIC TRNA 2-THIOLATION PROTEIN 2"/>
    <property type="match status" value="1"/>
</dbReference>
<evidence type="ECO:0000256" key="4">
    <source>
        <dbReference type="SAM" id="MobiDB-lite"/>
    </source>
</evidence>
<dbReference type="PANTHER" id="PTHR20882">
    <property type="entry name" value="CYTOPLASMIC TRNA 2-THIOLATION PROTEIN 2"/>
    <property type="match status" value="1"/>
</dbReference>
<proteinExistence type="inferred from homology"/>
<keyword evidence="6" id="KW-1185">Reference proteome</keyword>
<evidence type="ECO:0000313" key="6">
    <source>
        <dbReference type="Proteomes" id="UP001164743"/>
    </source>
</evidence>
<organism evidence="5 6">
    <name type="scientific">Puccinia triticina</name>
    <dbReference type="NCBI Taxonomy" id="208348"/>
    <lineage>
        <taxon>Eukaryota</taxon>
        <taxon>Fungi</taxon>
        <taxon>Dikarya</taxon>
        <taxon>Basidiomycota</taxon>
        <taxon>Pucciniomycotina</taxon>
        <taxon>Pucciniomycetes</taxon>
        <taxon>Pucciniales</taxon>
        <taxon>Pucciniaceae</taxon>
        <taxon>Puccinia</taxon>
    </lineage>
</organism>
<comment type="subcellular location">
    <subcellularLocation>
        <location evidence="3">Cytoplasm</location>
    </subcellularLocation>
</comment>
<evidence type="ECO:0000256" key="2">
    <source>
        <dbReference type="ARBA" id="ARBA00022694"/>
    </source>
</evidence>
<dbReference type="RefSeq" id="XP_053022692.1">
    <property type="nucleotide sequence ID" value="XM_053171814.1"/>
</dbReference>
<evidence type="ECO:0000313" key="5">
    <source>
        <dbReference type="EMBL" id="WAQ87137.1"/>
    </source>
</evidence>
<dbReference type="Proteomes" id="UP001164743">
    <property type="component" value="Chromosome 8A"/>
</dbReference>
<dbReference type="InterPro" id="IPR014729">
    <property type="entry name" value="Rossmann-like_a/b/a_fold"/>
</dbReference>
<sequence>MEPKSCCKCRSTTTSEPATIRNTTWCRQCFIEQINTKFFQGLKTAKEYCRPPPKRDQPASLVIHFKNDLNSWLTLQLMRNYLNTNQDRSTAKWKSPIDFATIEVVSIHLASAAPYFPTQDPLEPLSGDEAALKASVERLGFAFRILTLDELFDPPPSAGSPFVDLSDPNLPIKIIDPAPETALAPLANALRPLTQTARRSMVDSLINTRLLQFCKHTPRNKVLVKTVTSTQMAIDALVGVSLGNGWSLDQQIGPSSYIDDVLICRPLAQIVDAELAQYSKLMEFDHPYPVTQQAPTKKTDIPAVITEFVLKLEENYPMTSSVINQTVNKIGKNKPLAPSASPSTTPSAATNGKEGPAPRTCAICHLSADRNADQWKRSITLSSHGAGPAEDANGATVVQQLEHDAPRPTGLRDQLCYACLVTLNDHQYFAPSSRSSHDWVQLPGYYRPLPGAQPLPQQAADHVQAVLDQFLISD</sequence>
<dbReference type="Gene3D" id="3.40.50.620">
    <property type="entry name" value="HUPs"/>
    <property type="match status" value="1"/>
</dbReference>
<keyword evidence="1 3" id="KW-0963">Cytoplasm</keyword>
<comment type="similarity">
    <text evidence="3">Belongs to the CTU2/NCS2 family.</text>
</comment>
<feature type="region of interest" description="Disordered" evidence="4">
    <location>
        <begin position="333"/>
        <end position="356"/>
    </location>
</feature>
<keyword evidence="2 3" id="KW-0819">tRNA processing</keyword>
<accession>A0ABY7CT41</accession>
<protein>
    <recommendedName>
        <fullName evidence="3">Cytoplasmic tRNA 2-thiolation protein 2</fullName>
    </recommendedName>
</protein>
<gene>
    <name evidence="3" type="primary">NCS2</name>
    <name evidence="3" type="synonym">CTU2</name>
    <name evidence="5" type="ORF">PtA15_8A38</name>
</gene>
<comment type="pathway">
    <text evidence="3">tRNA modification; 5-methoxycarbonylmethyl-2-thiouridine-tRNA biosynthesis.</text>
</comment>
<comment type="function">
    <text evidence="3">Plays a central role in 2-thiolation of mcm(5)S(2)U at tRNA wobble positions of tRNA(Lys), tRNA(Glu) and tRNA(Gln). May act by forming a heterodimer with NCS6 that ligates sulfur from thiocarboxylated URM1 onto the uridine of tRNAs at wobble position. Prior mcm(5) tRNA modification by the elongator complex is required for 2-thiolation. May also be involved in protein urmylation.</text>
</comment>
<dbReference type="GeneID" id="77812698"/>
<evidence type="ECO:0000256" key="1">
    <source>
        <dbReference type="ARBA" id="ARBA00022490"/>
    </source>
</evidence>
<name>A0ABY7CT41_9BASI</name>
<dbReference type="InterPro" id="IPR019407">
    <property type="entry name" value="CTU2"/>
</dbReference>
<dbReference type="Pfam" id="PF10288">
    <property type="entry name" value="CTU2"/>
    <property type="match status" value="1"/>
</dbReference>
<dbReference type="EMBL" id="CP110428">
    <property type="protein sequence ID" value="WAQ87137.1"/>
    <property type="molecule type" value="Genomic_DNA"/>
</dbReference>
<feature type="compositionally biased region" description="Low complexity" evidence="4">
    <location>
        <begin position="337"/>
        <end position="350"/>
    </location>
</feature>
<evidence type="ECO:0000256" key="3">
    <source>
        <dbReference type="HAMAP-Rule" id="MF_03054"/>
    </source>
</evidence>